<dbReference type="Gene3D" id="3.40.50.300">
    <property type="entry name" value="P-loop containing nucleotide triphosphate hydrolases"/>
    <property type="match status" value="1"/>
</dbReference>
<dbReference type="PIRSF" id="PIRSF003092">
    <property type="entry name" value="MinD"/>
    <property type="match status" value="1"/>
</dbReference>
<gene>
    <name evidence="3" type="ORF">HCR_08440</name>
</gene>
<dbReference type="Pfam" id="PF10609">
    <property type="entry name" value="ParA"/>
    <property type="match status" value="1"/>
</dbReference>
<proteinExistence type="predicted"/>
<dbReference type="RefSeq" id="WP_286337724.1">
    <property type="nucleotide sequence ID" value="NZ_AP027370.1"/>
</dbReference>
<dbReference type="InterPro" id="IPR025501">
    <property type="entry name" value="MinD_FleN"/>
</dbReference>
<keyword evidence="4" id="KW-1185">Reference proteome</keyword>
<evidence type="ECO:0000313" key="3">
    <source>
        <dbReference type="EMBL" id="BDY12532.1"/>
    </source>
</evidence>
<keyword evidence="2" id="KW-0067">ATP-binding</keyword>
<accession>A0ABN6WWG4</accession>
<name>A0ABN6WWG4_9BACT</name>
<dbReference type="InterPro" id="IPR033756">
    <property type="entry name" value="YlxH/NBP35"/>
</dbReference>
<protein>
    <submittedName>
        <fullName evidence="3">Site-determining protein</fullName>
    </submittedName>
</protein>
<evidence type="ECO:0000256" key="1">
    <source>
        <dbReference type="ARBA" id="ARBA00022741"/>
    </source>
</evidence>
<dbReference type="PANTHER" id="PTHR43384:SF4">
    <property type="entry name" value="CELLULOSE BIOSYNTHESIS PROTEIN BCSQ-RELATED"/>
    <property type="match status" value="1"/>
</dbReference>
<dbReference type="PANTHER" id="PTHR43384">
    <property type="entry name" value="SEPTUM SITE-DETERMINING PROTEIN MIND HOMOLOG, CHLOROPLASTIC-RELATED"/>
    <property type="match status" value="1"/>
</dbReference>
<dbReference type="InterPro" id="IPR050625">
    <property type="entry name" value="ParA/MinD_ATPase"/>
</dbReference>
<dbReference type="CDD" id="cd02038">
    <property type="entry name" value="FlhG-like"/>
    <property type="match status" value="1"/>
</dbReference>
<dbReference type="EMBL" id="AP027370">
    <property type="protein sequence ID" value="BDY12532.1"/>
    <property type="molecule type" value="Genomic_DNA"/>
</dbReference>
<sequence>MSTQASKLEALMDAQQRPAGATRVVAITSGKGGVGKSTLSANIAYVLARKGFKVGIMDADIGLANLDVMFNVRAEKNILHVLKAEATFEEIILPLEENLWLIPGESGDEILKFSDATIVSRFIDEAQMLENLDFLIIDTGAGIGDTIQMFLKAADDVVVVTIPDPAAITDAYAMVKVVSRIKNDILMIINQVKSAKEGLKIFDTIKKVALGNIGDHLELKLLGSVRSDPYVARSVKQRVLVCKELSNIAPAGDIEAIAKALGDKKEHKMLEGQKESGIGIFFKKLLGQF</sequence>
<organism evidence="3 4">
    <name type="scientific">Hydrogenimonas cancrithermarum</name>
    <dbReference type="NCBI Taxonomy" id="2993563"/>
    <lineage>
        <taxon>Bacteria</taxon>
        <taxon>Pseudomonadati</taxon>
        <taxon>Campylobacterota</taxon>
        <taxon>Epsilonproteobacteria</taxon>
        <taxon>Campylobacterales</taxon>
        <taxon>Hydrogenimonadaceae</taxon>
        <taxon>Hydrogenimonas</taxon>
    </lineage>
</organism>
<dbReference type="Proteomes" id="UP001321445">
    <property type="component" value="Chromosome"/>
</dbReference>
<dbReference type="InterPro" id="IPR027417">
    <property type="entry name" value="P-loop_NTPase"/>
</dbReference>
<reference evidence="3 4" key="1">
    <citation type="submission" date="2023-03" db="EMBL/GenBank/DDBJ databases">
        <title>Description of Hydrogenimonas sp. ISO32.</title>
        <authorList>
            <person name="Mino S."/>
            <person name="Fukazawa S."/>
            <person name="Sawabe T."/>
        </authorList>
    </citation>
    <scope>NUCLEOTIDE SEQUENCE [LARGE SCALE GENOMIC DNA]</scope>
    <source>
        <strain evidence="3 4">ISO32</strain>
    </source>
</reference>
<dbReference type="SUPFAM" id="SSF52540">
    <property type="entry name" value="P-loop containing nucleoside triphosphate hydrolases"/>
    <property type="match status" value="1"/>
</dbReference>
<evidence type="ECO:0000256" key="2">
    <source>
        <dbReference type="ARBA" id="ARBA00022840"/>
    </source>
</evidence>
<evidence type="ECO:0000313" key="4">
    <source>
        <dbReference type="Proteomes" id="UP001321445"/>
    </source>
</evidence>
<keyword evidence="1" id="KW-0547">Nucleotide-binding</keyword>
<dbReference type="InterPro" id="IPR033875">
    <property type="entry name" value="FlhG"/>
</dbReference>